<evidence type="ECO:0000313" key="7">
    <source>
        <dbReference type="Proteomes" id="UP000578112"/>
    </source>
</evidence>
<keyword evidence="3" id="KW-0408">Iron</keyword>
<keyword evidence="7" id="KW-1185">Reference proteome</keyword>
<name>A0A7W7HVI0_9ACTN</name>
<dbReference type="Pfam" id="PF04055">
    <property type="entry name" value="Radical_SAM"/>
    <property type="match status" value="1"/>
</dbReference>
<keyword evidence="4" id="KW-0411">Iron-sulfur</keyword>
<comment type="caution">
    <text evidence="6">The sequence shown here is derived from an EMBL/GenBank/DDBJ whole genome shotgun (WGS) entry which is preliminary data.</text>
</comment>
<dbReference type="SUPFAM" id="SSF102114">
    <property type="entry name" value="Radical SAM enzymes"/>
    <property type="match status" value="1"/>
</dbReference>
<protein>
    <recommendedName>
        <fullName evidence="5">Radical SAM core domain-containing protein</fullName>
    </recommendedName>
</protein>
<evidence type="ECO:0000256" key="3">
    <source>
        <dbReference type="ARBA" id="ARBA00023004"/>
    </source>
</evidence>
<dbReference type="SFLD" id="SFLDS00029">
    <property type="entry name" value="Radical_SAM"/>
    <property type="match status" value="1"/>
</dbReference>
<dbReference type="Gene3D" id="3.20.20.70">
    <property type="entry name" value="Aldolase class I"/>
    <property type="match status" value="1"/>
</dbReference>
<organism evidence="6 7">
    <name type="scientific">Actinoplanes digitatis</name>
    <dbReference type="NCBI Taxonomy" id="1868"/>
    <lineage>
        <taxon>Bacteria</taxon>
        <taxon>Bacillati</taxon>
        <taxon>Actinomycetota</taxon>
        <taxon>Actinomycetes</taxon>
        <taxon>Micromonosporales</taxon>
        <taxon>Micromonosporaceae</taxon>
        <taxon>Actinoplanes</taxon>
    </lineage>
</organism>
<dbReference type="InterPro" id="IPR058240">
    <property type="entry name" value="rSAM_sf"/>
</dbReference>
<evidence type="ECO:0000313" key="6">
    <source>
        <dbReference type="EMBL" id="MBB4761582.1"/>
    </source>
</evidence>
<dbReference type="GO" id="GO:0051536">
    <property type="term" value="F:iron-sulfur cluster binding"/>
    <property type="evidence" value="ECO:0007669"/>
    <property type="project" value="UniProtKB-KW"/>
</dbReference>
<dbReference type="EMBL" id="JACHNH010000001">
    <property type="protein sequence ID" value="MBB4761582.1"/>
    <property type="molecule type" value="Genomic_DNA"/>
</dbReference>
<evidence type="ECO:0000256" key="1">
    <source>
        <dbReference type="ARBA" id="ARBA00022691"/>
    </source>
</evidence>
<dbReference type="NCBIfam" id="TIGR04269">
    <property type="entry name" value="SAM_SPASM_FxsB"/>
    <property type="match status" value="1"/>
</dbReference>
<evidence type="ECO:0000256" key="2">
    <source>
        <dbReference type="ARBA" id="ARBA00022723"/>
    </source>
</evidence>
<dbReference type="GO" id="GO:0046872">
    <property type="term" value="F:metal ion binding"/>
    <property type="evidence" value="ECO:0007669"/>
    <property type="project" value="UniProtKB-KW"/>
</dbReference>
<dbReference type="PANTHER" id="PTHR43273:SF8">
    <property type="entry name" value="RADICAL SAM DOMAIN PROTEIN"/>
    <property type="match status" value="1"/>
</dbReference>
<dbReference type="GO" id="GO:0016491">
    <property type="term" value="F:oxidoreductase activity"/>
    <property type="evidence" value="ECO:0007669"/>
    <property type="project" value="InterPro"/>
</dbReference>
<dbReference type="SFLD" id="SFLDG01067">
    <property type="entry name" value="SPASM/twitch_domain_containing"/>
    <property type="match status" value="1"/>
</dbReference>
<dbReference type="CDD" id="cd01335">
    <property type="entry name" value="Radical_SAM"/>
    <property type="match status" value="1"/>
</dbReference>
<dbReference type="InterPro" id="IPR013785">
    <property type="entry name" value="Aldolase_TIM"/>
</dbReference>
<gene>
    <name evidence="6" type="ORF">BJ971_002138</name>
</gene>
<dbReference type="InterPro" id="IPR026335">
    <property type="entry name" value="rSAM_SPASM_FxsB"/>
</dbReference>
<dbReference type="InterPro" id="IPR007197">
    <property type="entry name" value="rSAM"/>
</dbReference>
<keyword evidence="1" id="KW-0949">S-adenosyl-L-methionine</keyword>
<dbReference type="AlphaFoldDB" id="A0A7W7HVI0"/>
<evidence type="ECO:0000259" key="5">
    <source>
        <dbReference type="PROSITE" id="PS51918"/>
    </source>
</evidence>
<proteinExistence type="predicted"/>
<accession>A0A7W7HVI0</accession>
<dbReference type="RefSeq" id="WP_184992070.1">
    <property type="nucleotide sequence ID" value="NZ_BOMK01000001.1"/>
</dbReference>
<feature type="domain" description="Radical SAM core" evidence="5">
    <location>
        <begin position="14"/>
        <end position="260"/>
    </location>
</feature>
<keyword evidence="2" id="KW-0479">Metal-binding</keyword>
<dbReference type="PROSITE" id="PS51918">
    <property type="entry name" value="RADICAL_SAM"/>
    <property type="match status" value="1"/>
</dbReference>
<dbReference type="InterPro" id="IPR023867">
    <property type="entry name" value="Sulphatase_maturase_rSAM"/>
</dbReference>
<sequence>MRGGSTHHPEDDGEAPVREVVLKIHERCNIACDHCYMYEAADQGWRHRPVRMADEVVDRVAFRLAEHALRHHLPTVRVIFHGGEPLLAGAPALERAMRSFRAAMPSGCRVTFAVQTNGILLDEQFLELFRRWDVGVGVSLDGDRRANDRHRRYGSGRSSFDAAVAGIGALRRPANRGIYAGLLCTVDLRNDPLRTFGALLSHEPPAIDFLLPHGNWEHPPPGVEVAAGAARPTPYAEWLIPVFDRWYDARPPQTMIRMFESIISLSLGGPSLTDTLGLDPAAAIVVESDGSFEGHDALKTAGGDGGATGLSVADHSIDDVVRHVAVAGARHGLAGLGPECRRCPVVRVCGGGLFAHRYAPGDGFTRASVFSADLRRLIEHVQIRIEADLRAARSGAGE</sequence>
<dbReference type="Proteomes" id="UP000578112">
    <property type="component" value="Unassembled WGS sequence"/>
</dbReference>
<reference evidence="6 7" key="1">
    <citation type="submission" date="2020-08" db="EMBL/GenBank/DDBJ databases">
        <title>Sequencing the genomes of 1000 actinobacteria strains.</title>
        <authorList>
            <person name="Klenk H.-P."/>
        </authorList>
    </citation>
    <scope>NUCLEOTIDE SEQUENCE [LARGE SCALE GENOMIC DNA]</scope>
    <source>
        <strain evidence="6 7">DSM 43149</strain>
    </source>
</reference>
<dbReference type="PANTHER" id="PTHR43273">
    <property type="entry name" value="ANAEROBIC SULFATASE-MATURATING ENZYME HOMOLOG ASLB-RELATED"/>
    <property type="match status" value="1"/>
</dbReference>
<evidence type="ECO:0000256" key="4">
    <source>
        <dbReference type="ARBA" id="ARBA00023014"/>
    </source>
</evidence>